<keyword evidence="2" id="KW-1185">Reference proteome</keyword>
<dbReference type="RefSeq" id="WP_219802106.1">
    <property type="nucleotide sequence ID" value="NZ_CP080096.1"/>
</dbReference>
<evidence type="ECO:0000313" key="1">
    <source>
        <dbReference type="EMBL" id="QYD72684.1"/>
    </source>
</evidence>
<protein>
    <submittedName>
        <fullName evidence="1">Uncharacterized protein</fullName>
    </submittedName>
</protein>
<name>A0ABX8V0B1_9BURK</name>
<evidence type="ECO:0000313" key="2">
    <source>
        <dbReference type="Proteomes" id="UP000826462"/>
    </source>
</evidence>
<dbReference type="Proteomes" id="UP000826462">
    <property type="component" value="Chromosome 2"/>
</dbReference>
<sequence length="185" mass="20345">MARSDFAISAIERVIFPRTEISMRTSIRDAKQCKAETKRRKHLAMRTRAREALLTVLLTASIADAAQAKDAPIDISGDYACVGHDEHLGDFKDRHEIRRNPHHGLHSRGYSITGYVEDQAAYTGEAIVEGKRVAFNFASATDHDDHGVLLAAIVAKSPITIRGEYFESQFKGGDSGTVTCTQTAK</sequence>
<reference evidence="1 2" key="1">
    <citation type="submission" date="2021-07" db="EMBL/GenBank/DDBJ databases">
        <title>Paraburkholderia edwinii protects Aspergillus sp. from phenazines by acting as a toxin sponge.</title>
        <authorList>
            <person name="Dahlstrom K.M."/>
            <person name="Newman D.K."/>
        </authorList>
    </citation>
    <scope>NUCLEOTIDE SEQUENCE [LARGE SCALE GENOMIC DNA]</scope>
    <source>
        <strain evidence="1 2">Pe01</strain>
    </source>
</reference>
<accession>A0ABX8V0B1</accession>
<gene>
    <name evidence="1" type="ORF">KZJ38_23580</name>
</gene>
<proteinExistence type="predicted"/>
<dbReference type="EMBL" id="CP080096">
    <property type="protein sequence ID" value="QYD72684.1"/>
    <property type="molecule type" value="Genomic_DNA"/>
</dbReference>
<organism evidence="1 2">
    <name type="scientific">Paraburkholderia edwinii</name>
    <dbReference type="NCBI Taxonomy" id="2861782"/>
    <lineage>
        <taxon>Bacteria</taxon>
        <taxon>Pseudomonadati</taxon>
        <taxon>Pseudomonadota</taxon>
        <taxon>Betaproteobacteria</taxon>
        <taxon>Burkholderiales</taxon>
        <taxon>Burkholderiaceae</taxon>
        <taxon>Paraburkholderia</taxon>
    </lineage>
</organism>